<dbReference type="InterPro" id="IPR010982">
    <property type="entry name" value="Lambda_DNA-bd_dom_sf"/>
</dbReference>
<dbReference type="Gene3D" id="1.10.260.40">
    <property type="entry name" value="lambda repressor-like DNA-binding domains"/>
    <property type="match status" value="1"/>
</dbReference>
<dbReference type="OrthoDB" id="4161577at2"/>
<dbReference type="Proteomes" id="UP000309133">
    <property type="component" value="Unassembled WGS sequence"/>
</dbReference>
<dbReference type="InterPro" id="IPR001387">
    <property type="entry name" value="Cro/C1-type_HTH"/>
</dbReference>
<keyword evidence="3" id="KW-1185">Reference proteome</keyword>
<sequence length="198" mass="21842">MTQMPAPGLGDRIARYRRLNGWSAQQLSEQTDGAVSRSTIANVETGRREDLTVTQFISICMALRLPPSALLLDVEKPFENAGVSFPGDTPAPFGSEAPVAKVMRWIDGREPFAESPATERHSVISALVDDYQSDLDTLSGSNVRGRFLQGRDDEEVAAELAVVERRFQRTALLLRRHGVVVHERNWGDLKPAQAKATD</sequence>
<name>A0A4S4FHK4_9MICO</name>
<accession>A0A4S4FHK4</accession>
<evidence type="ECO:0000313" key="2">
    <source>
        <dbReference type="EMBL" id="THG29282.1"/>
    </source>
</evidence>
<dbReference type="AlphaFoldDB" id="A0A4S4FHK4"/>
<dbReference type="CDD" id="cd00093">
    <property type="entry name" value="HTH_XRE"/>
    <property type="match status" value="1"/>
</dbReference>
<dbReference type="SUPFAM" id="SSF47413">
    <property type="entry name" value="lambda repressor-like DNA-binding domains"/>
    <property type="match status" value="1"/>
</dbReference>
<feature type="domain" description="HTH cro/C1-type" evidence="1">
    <location>
        <begin position="13"/>
        <end position="70"/>
    </location>
</feature>
<dbReference type="SMART" id="SM00530">
    <property type="entry name" value="HTH_XRE"/>
    <property type="match status" value="1"/>
</dbReference>
<evidence type="ECO:0000313" key="3">
    <source>
        <dbReference type="Proteomes" id="UP000309133"/>
    </source>
</evidence>
<gene>
    <name evidence="2" type="ORF">E6C64_11185</name>
</gene>
<dbReference type="EMBL" id="SSSM01000005">
    <property type="protein sequence ID" value="THG29282.1"/>
    <property type="molecule type" value="Genomic_DNA"/>
</dbReference>
<comment type="caution">
    <text evidence="2">The sequence shown here is derived from an EMBL/GenBank/DDBJ whole genome shotgun (WGS) entry which is preliminary data.</text>
</comment>
<dbReference type="Pfam" id="PF13560">
    <property type="entry name" value="HTH_31"/>
    <property type="match status" value="1"/>
</dbReference>
<proteinExistence type="predicted"/>
<dbReference type="PROSITE" id="PS50943">
    <property type="entry name" value="HTH_CROC1"/>
    <property type="match status" value="1"/>
</dbReference>
<evidence type="ECO:0000259" key="1">
    <source>
        <dbReference type="PROSITE" id="PS50943"/>
    </source>
</evidence>
<dbReference type="GO" id="GO:0003677">
    <property type="term" value="F:DNA binding"/>
    <property type="evidence" value="ECO:0007669"/>
    <property type="project" value="InterPro"/>
</dbReference>
<organism evidence="2 3">
    <name type="scientific">Naasia lichenicola</name>
    <dbReference type="NCBI Taxonomy" id="2565933"/>
    <lineage>
        <taxon>Bacteria</taxon>
        <taxon>Bacillati</taxon>
        <taxon>Actinomycetota</taxon>
        <taxon>Actinomycetes</taxon>
        <taxon>Micrococcales</taxon>
        <taxon>Microbacteriaceae</taxon>
        <taxon>Naasia</taxon>
    </lineage>
</organism>
<reference evidence="2 3" key="1">
    <citation type="submission" date="2019-04" db="EMBL/GenBank/DDBJ databases">
        <authorList>
            <person name="Jiang L."/>
        </authorList>
    </citation>
    <scope>NUCLEOTIDE SEQUENCE [LARGE SCALE GENOMIC DNA]</scope>
    <source>
        <strain evidence="2 3">YIM 131853</strain>
    </source>
</reference>
<protein>
    <submittedName>
        <fullName evidence="2">Helix-turn-helix transcriptional regulator</fullName>
    </submittedName>
</protein>